<organism evidence="2">
    <name type="scientific">Cryptomonas curvata</name>
    <dbReference type="NCBI Taxonomy" id="233186"/>
    <lineage>
        <taxon>Eukaryota</taxon>
        <taxon>Cryptophyceae</taxon>
        <taxon>Cryptomonadales</taxon>
        <taxon>Cryptomonadaceae</taxon>
        <taxon>Cryptomonas</taxon>
    </lineage>
</organism>
<name>A0A7S0QRF2_9CRYP</name>
<evidence type="ECO:0000313" key="2">
    <source>
        <dbReference type="EMBL" id="CAD8645255.1"/>
    </source>
</evidence>
<feature type="region of interest" description="Disordered" evidence="1">
    <location>
        <begin position="62"/>
        <end position="141"/>
    </location>
</feature>
<dbReference type="AlphaFoldDB" id="A0A7S0QRF2"/>
<reference evidence="2" key="1">
    <citation type="submission" date="2021-01" db="EMBL/GenBank/DDBJ databases">
        <authorList>
            <person name="Corre E."/>
            <person name="Pelletier E."/>
            <person name="Niang G."/>
            <person name="Scheremetjew M."/>
            <person name="Finn R."/>
            <person name="Kale V."/>
            <person name="Holt S."/>
            <person name="Cochrane G."/>
            <person name="Meng A."/>
            <person name="Brown T."/>
            <person name="Cohen L."/>
        </authorList>
    </citation>
    <scope>NUCLEOTIDE SEQUENCE</scope>
    <source>
        <strain evidence="2">CCAP979/52</strain>
    </source>
</reference>
<protein>
    <submittedName>
        <fullName evidence="2">Uncharacterized protein</fullName>
    </submittedName>
</protein>
<proteinExistence type="predicted"/>
<dbReference type="EMBL" id="HBEZ01041634">
    <property type="protein sequence ID" value="CAD8645255.1"/>
    <property type="molecule type" value="Transcribed_RNA"/>
</dbReference>
<evidence type="ECO:0000256" key="1">
    <source>
        <dbReference type="SAM" id="MobiDB-lite"/>
    </source>
</evidence>
<accession>A0A7S0QRF2</accession>
<gene>
    <name evidence="2" type="ORF">CCUR1050_LOCUS22940</name>
</gene>
<sequence length="141" mass="15170">MQVCVSVFSLSGLVYKVLNDDAQRIANILKQIAQNWVDPVVLHQDLRLCCMVRSMLPCQYNDRNGPAAGPVPGEKPRETAVSRKAVKRSAPEESQALKAGAKAAPLDEAIVQAHGPGPNRKASRQAVSSAKSSKPKSASRR</sequence>